<evidence type="ECO:0000313" key="5">
    <source>
        <dbReference type="Proteomes" id="UP001642409"/>
    </source>
</evidence>
<dbReference type="EMBL" id="CATOUU010000056">
    <property type="protein sequence ID" value="CAI9914753.1"/>
    <property type="molecule type" value="Genomic_DNA"/>
</dbReference>
<sequence length="814" mass="86776">MVNGSCTQVSCTVQGQQSINGICQCTNINSIVQSGSCECPINSNVIGTSCVCTISGQIMRNSQCICLTTGAFVNNNICTCGLNSLNISNTCSCPSGANLINGVCTCINMNAYISGNQCMCPTNSLLIGNTCTCPSSSELFNNECICNTISGQIMNSYGECECHTSGAFVNNGVCTCGLYALNISNICSCPVNSSLVLKACICDQIMGQQIINGTCQCPLGQSIVNNSCHETKYIINTSIFECSQNVYTSTFDIYSITNQVNDKSNFSTGYVFNTANIIQNAFIDISDNIYATYVQPLFQSQFTFINLKIQVGKQSLNSGSFILAFSASITINQMNIISRTDTQLLLNAVSQLNILSESLSDTYITNMLVNLSFTSSNGNITLVGIISQILSIKGYQVFGTYISTQTVAMISINIKTAKVNIDQVSIKPDTFNVGNCSSYLFSNAITSKSSFVVNNIAIILGNNSNYLLLGSITTSSWDKQYYLYGGIISLINTESTINCNNIILDSYQQFSSSYVSYSGFLVGYALSSSGSIAIMNVCLYQNIINVVVNYRNYGLIGQNNGDTSLYNASLTLSVLGVELYNFGIIGVQSSSIKTELENLRTSVSTNSSSTFGQNVGSMLGLEAARNCTIQNTSIIGGNIISGSYFVSGFIGYQDSSSNTTILNSTISDTVIFGSGAVSGFISSQCSTSNTTIQNSLISQTNISGSYYYLGGYIAIQDSSSNTTIIDSTITQTNISGQLYIGGLIGICSSTIFITNSKIQFLDIHGFGSHVSVAIGINQGGVLSFITSSSDNNYINGIKQNDCGIISNNWSVVGC</sequence>
<proteinExistence type="predicted"/>
<protein>
    <submittedName>
        <fullName evidence="1">Uncharacterized protein</fullName>
    </submittedName>
</protein>
<evidence type="ECO:0000313" key="2">
    <source>
        <dbReference type="EMBL" id="CAI9914755.1"/>
    </source>
</evidence>
<gene>
    <name evidence="1" type="ORF">HINF_LOCUS2398</name>
    <name evidence="2" type="ORF">HINF_LOCUS2400</name>
    <name evidence="3" type="ORF">HINF_LOCUS46441</name>
    <name evidence="4" type="ORF">HINF_LOCUS46443</name>
</gene>
<keyword evidence="5" id="KW-1185">Reference proteome</keyword>
<dbReference type="Proteomes" id="UP001642409">
    <property type="component" value="Unassembled WGS sequence"/>
</dbReference>
<comment type="caution">
    <text evidence="1">The sequence shown here is derived from an EMBL/GenBank/DDBJ whole genome shotgun (WGS) entry which is preliminary data.</text>
</comment>
<evidence type="ECO:0000313" key="4">
    <source>
        <dbReference type="EMBL" id="CAL6055226.1"/>
    </source>
</evidence>
<name>A0AA86N8E3_9EUKA</name>
<organism evidence="1">
    <name type="scientific">Hexamita inflata</name>
    <dbReference type="NCBI Taxonomy" id="28002"/>
    <lineage>
        <taxon>Eukaryota</taxon>
        <taxon>Metamonada</taxon>
        <taxon>Diplomonadida</taxon>
        <taxon>Hexamitidae</taxon>
        <taxon>Hexamitinae</taxon>
        <taxon>Hexamita</taxon>
    </lineage>
</organism>
<dbReference type="EMBL" id="CAXDID020000205">
    <property type="protein sequence ID" value="CAL6055222.1"/>
    <property type="molecule type" value="Genomic_DNA"/>
</dbReference>
<accession>A0AA86N8E3</accession>
<evidence type="ECO:0000313" key="3">
    <source>
        <dbReference type="EMBL" id="CAL6055222.1"/>
    </source>
</evidence>
<evidence type="ECO:0000313" key="1">
    <source>
        <dbReference type="EMBL" id="CAI9914753.1"/>
    </source>
</evidence>
<dbReference type="EMBL" id="CATOUU010000056">
    <property type="protein sequence ID" value="CAI9914755.1"/>
    <property type="molecule type" value="Genomic_DNA"/>
</dbReference>
<reference evidence="1" key="1">
    <citation type="submission" date="2023-06" db="EMBL/GenBank/DDBJ databases">
        <authorList>
            <person name="Kurt Z."/>
        </authorList>
    </citation>
    <scope>NUCLEOTIDE SEQUENCE</scope>
</reference>
<reference evidence="3 5" key="2">
    <citation type="submission" date="2024-07" db="EMBL/GenBank/DDBJ databases">
        <authorList>
            <person name="Akdeniz Z."/>
        </authorList>
    </citation>
    <scope>NUCLEOTIDE SEQUENCE [LARGE SCALE GENOMIC DNA]</scope>
</reference>
<dbReference type="AlphaFoldDB" id="A0AA86N8E3"/>
<dbReference type="EMBL" id="CAXDID020000205">
    <property type="protein sequence ID" value="CAL6055226.1"/>
    <property type="molecule type" value="Genomic_DNA"/>
</dbReference>